<evidence type="ECO:0000313" key="1">
    <source>
        <dbReference type="EMBL" id="KIK11552.1"/>
    </source>
</evidence>
<protein>
    <submittedName>
        <fullName evidence="1">Uncharacterized protein</fullName>
    </submittedName>
</protein>
<dbReference type="HOGENOM" id="CLU_2838226_0_0_1"/>
<name>A0A0C9YMU1_9AGAM</name>
<proteinExistence type="predicted"/>
<sequence>TTRWTIPVTSLRRIGGGGSSQTPLDTRRHTLAFPTSFFTNVGHWATGESCRCSVSNLMRGALSWKA</sequence>
<dbReference type="AlphaFoldDB" id="A0A0C9YMU1"/>
<organism evidence="1 2">
    <name type="scientific">Pisolithus microcarpus 441</name>
    <dbReference type="NCBI Taxonomy" id="765257"/>
    <lineage>
        <taxon>Eukaryota</taxon>
        <taxon>Fungi</taxon>
        <taxon>Dikarya</taxon>
        <taxon>Basidiomycota</taxon>
        <taxon>Agaricomycotina</taxon>
        <taxon>Agaricomycetes</taxon>
        <taxon>Agaricomycetidae</taxon>
        <taxon>Boletales</taxon>
        <taxon>Sclerodermatineae</taxon>
        <taxon>Pisolithaceae</taxon>
        <taxon>Pisolithus</taxon>
    </lineage>
</organism>
<keyword evidence="2" id="KW-1185">Reference proteome</keyword>
<reference evidence="2" key="2">
    <citation type="submission" date="2015-01" db="EMBL/GenBank/DDBJ databases">
        <title>Evolutionary Origins and Diversification of the Mycorrhizal Mutualists.</title>
        <authorList>
            <consortium name="DOE Joint Genome Institute"/>
            <consortium name="Mycorrhizal Genomics Consortium"/>
            <person name="Kohler A."/>
            <person name="Kuo A."/>
            <person name="Nagy L.G."/>
            <person name="Floudas D."/>
            <person name="Copeland A."/>
            <person name="Barry K.W."/>
            <person name="Cichocki N."/>
            <person name="Veneault-Fourrey C."/>
            <person name="LaButti K."/>
            <person name="Lindquist E.A."/>
            <person name="Lipzen A."/>
            <person name="Lundell T."/>
            <person name="Morin E."/>
            <person name="Murat C."/>
            <person name="Riley R."/>
            <person name="Ohm R."/>
            <person name="Sun H."/>
            <person name="Tunlid A."/>
            <person name="Henrissat B."/>
            <person name="Grigoriev I.V."/>
            <person name="Hibbett D.S."/>
            <person name="Martin F."/>
        </authorList>
    </citation>
    <scope>NUCLEOTIDE SEQUENCE [LARGE SCALE GENOMIC DNA]</scope>
    <source>
        <strain evidence="2">441</strain>
    </source>
</reference>
<dbReference type="Proteomes" id="UP000054018">
    <property type="component" value="Unassembled WGS sequence"/>
</dbReference>
<reference evidence="1 2" key="1">
    <citation type="submission" date="2014-04" db="EMBL/GenBank/DDBJ databases">
        <authorList>
            <consortium name="DOE Joint Genome Institute"/>
            <person name="Kuo A."/>
            <person name="Kohler A."/>
            <person name="Costa M.D."/>
            <person name="Nagy L.G."/>
            <person name="Floudas D."/>
            <person name="Copeland A."/>
            <person name="Barry K.W."/>
            <person name="Cichocki N."/>
            <person name="Veneault-Fourrey C."/>
            <person name="LaButti K."/>
            <person name="Lindquist E.A."/>
            <person name="Lipzen A."/>
            <person name="Lundell T."/>
            <person name="Morin E."/>
            <person name="Murat C."/>
            <person name="Sun H."/>
            <person name="Tunlid A."/>
            <person name="Henrissat B."/>
            <person name="Grigoriev I.V."/>
            <person name="Hibbett D.S."/>
            <person name="Martin F."/>
            <person name="Nordberg H.P."/>
            <person name="Cantor M.N."/>
            <person name="Hua S.X."/>
        </authorList>
    </citation>
    <scope>NUCLEOTIDE SEQUENCE [LARGE SCALE GENOMIC DNA]</scope>
    <source>
        <strain evidence="1 2">441</strain>
    </source>
</reference>
<gene>
    <name evidence="1" type="ORF">PISMIDRAFT_690264</name>
</gene>
<evidence type="ECO:0000313" key="2">
    <source>
        <dbReference type="Proteomes" id="UP000054018"/>
    </source>
</evidence>
<dbReference type="EMBL" id="KN834192">
    <property type="protein sequence ID" value="KIK11552.1"/>
    <property type="molecule type" value="Genomic_DNA"/>
</dbReference>
<accession>A0A0C9YMU1</accession>
<feature type="non-terminal residue" evidence="1">
    <location>
        <position position="66"/>
    </location>
</feature>